<dbReference type="Proteomes" id="UP000177346">
    <property type="component" value="Unassembled WGS sequence"/>
</dbReference>
<keyword evidence="4 10" id="KW-0436">Ligase</keyword>
<dbReference type="GO" id="GO:0005524">
    <property type="term" value="F:ATP binding"/>
    <property type="evidence" value="ECO:0007669"/>
    <property type="project" value="UniProtKB-UniRule"/>
</dbReference>
<keyword evidence="3 10" id="KW-0963">Cytoplasm</keyword>
<dbReference type="SMART" id="SM00836">
    <property type="entry name" value="DALR_1"/>
    <property type="match status" value="1"/>
</dbReference>
<dbReference type="EC" id="6.1.1.19" evidence="10"/>
<evidence type="ECO:0000256" key="5">
    <source>
        <dbReference type="ARBA" id="ARBA00022741"/>
    </source>
</evidence>
<dbReference type="Pfam" id="PF00750">
    <property type="entry name" value="tRNA-synt_1d"/>
    <property type="match status" value="1"/>
</dbReference>
<evidence type="ECO:0000256" key="3">
    <source>
        <dbReference type="ARBA" id="ARBA00022490"/>
    </source>
</evidence>
<accession>A0A1F5XID2</accession>
<dbReference type="InterPro" id="IPR001278">
    <property type="entry name" value="Arg-tRNA-ligase"/>
</dbReference>
<dbReference type="EMBL" id="MFIF01000003">
    <property type="protein sequence ID" value="OGF87640.1"/>
    <property type="molecule type" value="Genomic_DNA"/>
</dbReference>
<dbReference type="GO" id="GO:0006420">
    <property type="term" value="P:arginyl-tRNA aminoacylation"/>
    <property type="evidence" value="ECO:0007669"/>
    <property type="project" value="UniProtKB-UniRule"/>
</dbReference>
<evidence type="ECO:0000313" key="14">
    <source>
        <dbReference type="EMBL" id="OGF87640.1"/>
    </source>
</evidence>
<evidence type="ECO:0000259" key="13">
    <source>
        <dbReference type="SMART" id="SM01016"/>
    </source>
</evidence>
<dbReference type="GO" id="GO:0004814">
    <property type="term" value="F:arginine-tRNA ligase activity"/>
    <property type="evidence" value="ECO:0007669"/>
    <property type="project" value="UniProtKB-UniRule"/>
</dbReference>
<feature type="domain" description="Arginyl tRNA synthetase N-terminal" evidence="13">
    <location>
        <begin position="4"/>
        <end position="84"/>
    </location>
</feature>
<dbReference type="InterPro" id="IPR008909">
    <property type="entry name" value="DALR_anticod-bd"/>
</dbReference>
<dbReference type="Pfam" id="PF03485">
    <property type="entry name" value="Arg_tRNA_synt_N"/>
    <property type="match status" value="1"/>
</dbReference>
<dbReference type="CDD" id="cd00671">
    <property type="entry name" value="ArgRS_core"/>
    <property type="match status" value="1"/>
</dbReference>
<evidence type="ECO:0000256" key="10">
    <source>
        <dbReference type="HAMAP-Rule" id="MF_00123"/>
    </source>
</evidence>
<dbReference type="Gene3D" id="3.30.1360.70">
    <property type="entry name" value="Arginyl tRNA synthetase N-terminal domain"/>
    <property type="match status" value="1"/>
</dbReference>
<keyword evidence="6 10" id="KW-0067">ATP-binding</keyword>
<gene>
    <name evidence="10" type="primary">argS</name>
    <name evidence="14" type="ORF">A3B19_02495</name>
</gene>
<protein>
    <recommendedName>
        <fullName evidence="10">Arginine--tRNA ligase</fullName>
        <ecNumber evidence="10">6.1.1.19</ecNumber>
    </recommendedName>
    <alternativeName>
        <fullName evidence="10">Arginyl-tRNA synthetase</fullName>
        <shortName evidence="10">ArgRS</shortName>
    </alternativeName>
</protein>
<dbReference type="AlphaFoldDB" id="A0A1F5XID2"/>
<name>A0A1F5XID2_9BACT</name>
<dbReference type="SUPFAM" id="SSF55190">
    <property type="entry name" value="Arginyl-tRNA synthetase (ArgRS), N-terminal 'additional' domain"/>
    <property type="match status" value="1"/>
</dbReference>
<proteinExistence type="inferred from homology"/>
<dbReference type="InterPro" id="IPR035684">
    <property type="entry name" value="ArgRS_core"/>
</dbReference>
<dbReference type="Gene3D" id="1.10.730.10">
    <property type="entry name" value="Isoleucyl-tRNA Synthetase, Domain 1"/>
    <property type="match status" value="1"/>
</dbReference>
<comment type="similarity">
    <text evidence="2 10 11">Belongs to the class-I aminoacyl-tRNA synthetase family.</text>
</comment>
<dbReference type="SMART" id="SM01016">
    <property type="entry name" value="Arg_tRNA_synt_N"/>
    <property type="match status" value="1"/>
</dbReference>
<dbReference type="PANTHER" id="PTHR11956:SF5">
    <property type="entry name" value="ARGININE--TRNA LIGASE, CYTOPLASMIC"/>
    <property type="match status" value="1"/>
</dbReference>
<evidence type="ECO:0000313" key="15">
    <source>
        <dbReference type="Proteomes" id="UP000177346"/>
    </source>
</evidence>
<dbReference type="InterPro" id="IPR005148">
    <property type="entry name" value="Arg-tRNA-synth_N"/>
</dbReference>
<keyword evidence="5 10" id="KW-0547">Nucleotide-binding</keyword>
<reference evidence="14 15" key="1">
    <citation type="journal article" date="2016" name="Nat. Commun.">
        <title>Thousands of microbial genomes shed light on interconnected biogeochemical processes in an aquifer system.</title>
        <authorList>
            <person name="Anantharaman K."/>
            <person name="Brown C.T."/>
            <person name="Hug L.A."/>
            <person name="Sharon I."/>
            <person name="Castelle C.J."/>
            <person name="Probst A.J."/>
            <person name="Thomas B.C."/>
            <person name="Singh A."/>
            <person name="Wilkins M.J."/>
            <person name="Karaoz U."/>
            <person name="Brodie E.L."/>
            <person name="Williams K.H."/>
            <person name="Hubbard S.S."/>
            <person name="Banfield J.F."/>
        </authorList>
    </citation>
    <scope>NUCLEOTIDE SEQUENCE [LARGE SCALE GENOMIC DNA]</scope>
</reference>
<evidence type="ECO:0000256" key="6">
    <source>
        <dbReference type="ARBA" id="ARBA00022840"/>
    </source>
</evidence>
<feature type="domain" description="DALR anticodon binding" evidence="12">
    <location>
        <begin position="386"/>
        <end position="507"/>
    </location>
</feature>
<dbReference type="PANTHER" id="PTHR11956">
    <property type="entry name" value="ARGINYL-TRNA SYNTHETASE"/>
    <property type="match status" value="1"/>
</dbReference>
<dbReference type="InterPro" id="IPR009080">
    <property type="entry name" value="tRNAsynth_Ia_anticodon-bd"/>
</dbReference>
<dbReference type="GO" id="GO:0005737">
    <property type="term" value="C:cytoplasm"/>
    <property type="evidence" value="ECO:0007669"/>
    <property type="project" value="UniProtKB-SubCell"/>
</dbReference>
<dbReference type="InterPro" id="IPR014729">
    <property type="entry name" value="Rossmann-like_a/b/a_fold"/>
</dbReference>
<organism evidence="14 15">
    <name type="scientific">Candidatus Giovannonibacteria bacterium RIFCSPLOWO2_01_FULL_46_32</name>
    <dbReference type="NCBI Taxonomy" id="1798353"/>
    <lineage>
        <taxon>Bacteria</taxon>
        <taxon>Candidatus Giovannoniibacteriota</taxon>
    </lineage>
</organism>
<evidence type="ECO:0000256" key="9">
    <source>
        <dbReference type="ARBA" id="ARBA00049339"/>
    </source>
</evidence>
<sequence length="507" mass="57556">MLRSQIRNEIEKIVPRGAVFSVGKPDNPEHGDYSSNVALVLAKELKKNPREVAEELTPRLRLGRLSRICEKVEVAGPGFLNFWIKKEALVDALLSRMFPRVVPQKINLEFVSANPTGPLTMANGRGGFYGDALANVLEAAGHKVTREYYINDAGNQIKLLGESILAAEGKIPQKDEYYKGGYIKELKGKSAEAATKILLGEIKKSLKKAGIKFNVWFSEADMRKKNGLKKVLEFLNKKKLIKEKEGALWLGDAVVVKSSKEPTYFLADLAYHYDKFIKRKFDFAINIWGADHHGYVERMKKGVEALGVNSERLKMIIMQLVRLTSGGKEARMSKRAGEFITLDDLLKEVGVNSARWFFLERSPDTHMDFDLDLARERSKKNPVYYVQYAHVRCHSILKKAQISKSKLRASSKTQISKLDKPEELNLIKKILQLPEIIEDVTSDYQVHRLPRYAYELAQTFTNFYEKYHVIDSKNPELTQTRLFLVSVAQKTVKTTLSLMGIAAPEKM</sequence>
<feature type="short sequence motif" description="'HIGH' region" evidence="10">
    <location>
        <begin position="113"/>
        <end position="123"/>
    </location>
</feature>
<evidence type="ECO:0000256" key="7">
    <source>
        <dbReference type="ARBA" id="ARBA00022917"/>
    </source>
</evidence>
<evidence type="ECO:0000256" key="11">
    <source>
        <dbReference type="RuleBase" id="RU363038"/>
    </source>
</evidence>
<comment type="caution">
    <text evidence="14">The sequence shown here is derived from an EMBL/GenBank/DDBJ whole genome shotgun (WGS) entry which is preliminary data.</text>
</comment>
<dbReference type="Pfam" id="PF05746">
    <property type="entry name" value="DALR_1"/>
    <property type="match status" value="1"/>
</dbReference>
<evidence type="ECO:0000256" key="1">
    <source>
        <dbReference type="ARBA" id="ARBA00004496"/>
    </source>
</evidence>
<comment type="subunit">
    <text evidence="10">Monomer.</text>
</comment>
<dbReference type="SUPFAM" id="SSF47323">
    <property type="entry name" value="Anticodon-binding domain of a subclass of class I aminoacyl-tRNA synthetases"/>
    <property type="match status" value="1"/>
</dbReference>
<evidence type="ECO:0000256" key="8">
    <source>
        <dbReference type="ARBA" id="ARBA00023146"/>
    </source>
</evidence>
<keyword evidence="8 10" id="KW-0030">Aminoacyl-tRNA synthetase</keyword>
<dbReference type="FunFam" id="1.10.730.10:FF:000008">
    <property type="entry name" value="Arginine--tRNA ligase"/>
    <property type="match status" value="1"/>
</dbReference>
<evidence type="ECO:0000259" key="12">
    <source>
        <dbReference type="SMART" id="SM00836"/>
    </source>
</evidence>
<dbReference type="InterPro" id="IPR036695">
    <property type="entry name" value="Arg-tRNA-synth_N_sf"/>
</dbReference>
<keyword evidence="7 10" id="KW-0648">Protein biosynthesis</keyword>
<dbReference type="SUPFAM" id="SSF52374">
    <property type="entry name" value="Nucleotidylyl transferase"/>
    <property type="match status" value="1"/>
</dbReference>
<comment type="subcellular location">
    <subcellularLocation>
        <location evidence="1 10">Cytoplasm</location>
    </subcellularLocation>
</comment>
<dbReference type="PRINTS" id="PR01038">
    <property type="entry name" value="TRNASYNTHARG"/>
</dbReference>
<evidence type="ECO:0000256" key="4">
    <source>
        <dbReference type="ARBA" id="ARBA00022598"/>
    </source>
</evidence>
<dbReference type="Gene3D" id="3.40.50.620">
    <property type="entry name" value="HUPs"/>
    <property type="match status" value="1"/>
</dbReference>
<dbReference type="HAMAP" id="MF_00123">
    <property type="entry name" value="Arg_tRNA_synth"/>
    <property type="match status" value="1"/>
</dbReference>
<comment type="catalytic activity">
    <reaction evidence="9 10">
        <text>tRNA(Arg) + L-arginine + ATP = L-arginyl-tRNA(Arg) + AMP + diphosphate</text>
        <dbReference type="Rhea" id="RHEA:20301"/>
        <dbReference type="Rhea" id="RHEA-COMP:9658"/>
        <dbReference type="Rhea" id="RHEA-COMP:9673"/>
        <dbReference type="ChEBI" id="CHEBI:30616"/>
        <dbReference type="ChEBI" id="CHEBI:32682"/>
        <dbReference type="ChEBI" id="CHEBI:33019"/>
        <dbReference type="ChEBI" id="CHEBI:78442"/>
        <dbReference type="ChEBI" id="CHEBI:78513"/>
        <dbReference type="ChEBI" id="CHEBI:456215"/>
        <dbReference type="EC" id="6.1.1.19"/>
    </reaction>
</comment>
<evidence type="ECO:0000256" key="2">
    <source>
        <dbReference type="ARBA" id="ARBA00005594"/>
    </source>
</evidence>